<evidence type="ECO:0000313" key="4">
    <source>
        <dbReference type="Proteomes" id="UP000005240"/>
    </source>
</evidence>
<evidence type="ECO:0000256" key="1">
    <source>
        <dbReference type="SAM" id="MobiDB-lite"/>
    </source>
</evidence>
<evidence type="ECO:0000313" key="3">
    <source>
        <dbReference type="EnsemblFungi" id="PTTG_26932-t43_1-p1"/>
    </source>
</evidence>
<proteinExistence type="predicted"/>
<feature type="region of interest" description="Disordered" evidence="1">
    <location>
        <begin position="55"/>
        <end position="80"/>
    </location>
</feature>
<dbReference type="EnsemblFungi" id="PTTG_26932-t43_1">
    <property type="protein sequence ID" value="PTTG_26932-t43_1-p1"/>
    <property type="gene ID" value="PTTG_26932"/>
</dbReference>
<reference evidence="2" key="2">
    <citation type="submission" date="2016-05" db="EMBL/GenBank/DDBJ databases">
        <title>Comparative analysis highlights variable genome content of wheat rusts and divergence of the mating loci.</title>
        <authorList>
            <person name="Cuomo C.A."/>
            <person name="Bakkeren G."/>
            <person name="Szabo L."/>
            <person name="Khalil H."/>
            <person name="Joly D."/>
            <person name="Goldberg J."/>
            <person name="Young S."/>
            <person name="Zeng Q."/>
            <person name="Fellers J."/>
        </authorList>
    </citation>
    <scope>NUCLEOTIDE SEQUENCE [LARGE SCALE GENOMIC DNA]</scope>
    <source>
        <strain evidence="2">1-1 BBBD Race 1</strain>
    </source>
</reference>
<accession>A0A180GQ84</accession>
<protein>
    <submittedName>
        <fullName evidence="2 3">Uncharacterized protein</fullName>
    </submittedName>
</protein>
<reference evidence="2" key="1">
    <citation type="submission" date="2009-11" db="EMBL/GenBank/DDBJ databases">
        <authorList>
            <consortium name="The Broad Institute Genome Sequencing Platform"/>
            <person name="Ward D."/>
            <person name="Feldgarden M."/>
            <person name="Earl A."/>
            <person name="Young S.K."/>
            <person name="Zeng Q."/>
            <person name="Koehrsen M."/>
            <person name="Alvarado L."/>
            <person name="Berlin A."/>
            <person name="Bochicchio J."/>
            <person name="Borenstein D."/>
            <person name="Chapman S.B."/>
            <person name="Chen Z."/>
            <person name="Engels R."/>
            <person name="Freedman E."/>
            <person name="Gellesch M."/>
            <person name="Goldberg J."/>
            <person name="Griggs A."/>
            <person name="Gujja S."/>
            <person name="Heilman E."/>
            <person name="Heiman D."/>
            <person name="Hepburn T."/>
            <person name="Howarth C."/>
            <person name="Jen D."/>
            <person name="Larson L."/>
            <person name="Lewis B."/>
            <person name="Mehta T."/>
            <person name="Park D."/>
            <person name="Pearson M."/>
            <person name="Roberts A."/>
            <person name="Saif S."/>
            <person name="Shea T."/>
            <person name="Shenoy N."/>
            <person name="Sisk P."/>
            <person name="Stolte C."/>
            <person name="Sykes S."/>
            <person name="Thomson T."/>
            <person name="Walk T."/>
            <person name="White J."/>
            <person name="Yandava C."/>
            <person name="Izard J."/>
            <person name="Baranova O.V."/>
            <person name="Blanton J.M."/>
            <person name="Tanner A.C."/>
            <person name="Dewhirst F.E."/>
            <person name="Haas B."/>
            <person name="Nusbaum C."/>
            <person name="Birren B."/>
        </authorList>
    </citation>
    <scope>NUCLEOTIDE SEQUENCE [LARGE SCALE GENOMIC DNA]</scope>
    <source>
        <strain evidence="2">1-1 BBBD Race 1</strain>
    </source>
</reference>
<reference evidence="3" key="4">
    <citation type="submission" date="2025-05" db="UniProtKB">
        <authorList>
            <consortium name="EnsemblFungi"/>
        </authorList>
    </citation>
    <scope>IDENTIFICATION</scope>
    <source>
        <strain evidence="3">isolate 1-1 / race 1 (BBBD)</strain>
    </source>
</reference>
<dbReference type="AlphaFoldDB" id="A0A180GQ84"/>
<gene>
    <name evidence="2" type="ORF">PTTG_26932</name>
</gene>
<dbReference type="Proteomes" id="UP000005240">
    <property type="component" value="Unassembled WGS sequence"/>
</dbReference>
<name>A0A180GQ84_PUCT1</name>
<feature type="region of interest" description="Disordered" evidence="1">
    <location>
        <begin position="1"/>
        <end position="20"/>
    </location>
</feature>
<sequence length="105" mass="11481">MSDNKPPSGRLHPKPRLGAIPGLRTIDRATPKNPTMRNVLGPQLSLNDFFTRRLGRIPSNNSRDEGPSTLAANKGKDRALSDDMLEETTFQPRLTGRVLGSSSTN</sequence>
<dbReference type="EMBL" id="ADAS02000038">
    <property type="protein sequence ID" value="OAV94588.1"/>
    <property type="molecule type" value="Genomic_DNA"/>
</dbReference>
<dbReference type="VEuPathDB" id="FungiDB:PTTG_26932"/>
<keyword evidence="4" id="KW-1185">Reference proteome</keyword>
<organism evidence="2">
    <name type="scientific">Puccinia triticina (isolate 1-1 / race 1 (BBBD))</name>
    <name type="common">Brown leaf rust fungus</name>
    <dbReference type="NCBI Taxonomy" id="630390"/>
    <lineage>
        <taxon>Eukaryota</taxon>
        <taxon>Fungi</taxon>
        <taxon>Dikarya</taxon>
        <taxon>Basidiomycota</taxon>
        <taxon>Pucciniomycotina</taxon>
        <taxon>Pucciniomycetes</taxon>
        <taxon>Pucciniales</taxon>
        <taxon>Pucciniaceae</taxon>
        <taxon>Puccinia</taxon>
    </lineage>
</organism>
<reference evidence="3 4" key="3">
    <citation type="journal article" date="2017" name="G3 (Bethesda)">
        <title>Comparative analysis highlights variable genome content of wheat rusts and divergence of the mating loci.</title>
        <authorList>
            <person name="Cuomo C.A."/>
            <person name="Bakkeren G."/>
            <person name="Khalil H.B."/>
            <person name="Panwar V."/>
            <person name="Joly D."/>
            <person name="Linning R."/>
            <person name="Sakthikumar S."/>
            <person name="Song X."/>
            <person name="Adiconis X."/>
            <person name="Fan L."/>
            <person name="Goldberg J.M."/>
            <person name="Levin J.Z."/>
            <person name="Young S."/>
            <person name="Zeng Q."/>
            <person name="Anikster Y."/>
            <person name="Bruce M."/>
            <person name="Wang M."/>
            <person name="Yin C."/>
            <person name="McCallum B."/>
            <person name="Szabo L.J."/>
            <person name="Hulbert S."/>
            <person name="Chen X."/>
            <person name="Fellers J.P."/>
        </authorList>
    </citation>
    <scope>NUCLEOTIDE SEQUENCE</scope>
    <source>
        <strain evidence="4">Isolate 1-1 / race 1 (BBBD)</strain>
        <strain evidence="3">isolate 1-1 / race 1 (BBBD)</strain>
    </source>
</reference>
<evidence type="ECO:0000313" key="2">
    <source>
        <dbReference type="EMBL" id="OAV94588.1"/>
    </source>
</evidence>